<name>A0ABR9DMD7_9MICO</name>
<protein>
    <submittedName>
        <fullName evidence="2">Uncharacterized protein</fullName>
    </submittedName>
</protein>
<sequence>MLLVVCGLLALEALGLVVAGGFVLADVVRGDGSGAAGVLATFAWGLAALLVGAARGLLDGRRWARSPVVTWQLFQVVIAVTWLQEGAHPVPVVLLVVAVLVVAGVVSPAVVARTTAGRPTGD</sequence>
<keyword evidence="1" id="KW-1133">Transmembrane helix</keyword>
<accession>A0ABR9DMD7</accession>
<dbReference type="Proteomes" id="UP000642107">
    <property type="component" value="Unassembled WGS sequence"/>
</dbReference>
<gene>
    <name evidence="2" type="ORF">IGS67_02175</name>
</gene>
<keyword evidence="1" id="KW-0472">Membrane</keyword>
<dbReference type="EMBL" id="JACZDF010000001">
    <property type="protein sequence ID" value="MBD9698301.1"/>
    <property type="molecule type" value="Genomic_DNA"/>
</dbReference>
<comment type="caution">
    <text evidence="2">The sequence shown here is derived from an EMBL/GenBank/DDBJ whole genome shotgun (WGS) entry which is preliminary data.</text>
</comment>
<feature type="transmembrane region" description="Helical" evidence="1">
    <location>
        <begin position="66"/>
        <end position="84"/>
    </location>
</feature>
<evidence type="ECO:0000313" key="2">
    <source>
        <dbReference type="EMBL" id="MBD9698301.1"/>
    </source>
</evidence>
<proteinExistence type="predicted"/>
<keyword evidence="1" id="KW-0812">Transmembrane</keyword>
<keyword evidence="3" id="KW-1185">Reference proteome</keyword>
<evidence type="ECO:0000313" key="3">
    <source>
        <dbReference type="Proteomes" id="UP000642107"/>
    </source>
</evidence>
<evidence type="ECO:0000256" key="1">
    <source>
        <dbReference type="SAM" id="Phobius"/>
    </source>
</evidence>
<feature type="transmembrane region" description="Helical" evidence="1">
    <location>
        <begin position="90"/>
        <end position="112"/>
    </location>
</feature>
<reference evidence="2 3" key="1">
    <citation type="submission" date="2020-09" db="EMBL/GenBank/DDBJ databases">
        <title>Flavimobilis rhizosphaerae sp. nov., isolated from rhizosphere soil of Spartina alterniflora.</title>
        <authorList>
            <person name="Hanqin C."/>
        </authorList>
    </citation>
    <scope>NUCLEOTIDE SEQUENCE [LARGE SCALE GENOMIC DNA]</scope>
    <source>
        <strain evidence="2 3">GY 10621</strain>
    </source>
</reference>
<organism evidence="2 3">
    <name type="scientific">Flavimobilis rhizosphaerae</name>
    <dbReference type="NCBI Taxonomy" id="2775421"/>
    <lineage>
        <taxon>Bacteria</taxon>
        <taxon>Bacillati</taxon>
        <taxon>Actinomycetota</taxon>
        <taxon>Actinomycetes</taxon>
        <taxon>Micrococcales</taxon>
        <taxon>Jonesiaceae</taxon>
        <taxon>Flavimobilis</taxon>
    </lineage>
</organism>
<feature type="transmembrane region" description="Helical" evidence="1">
    <location>
        <begin position="35"/>
        <end position="54"/>
    </location>
</feature>